<dbReference type="EMBL" id="RBIL01000002">
    <property type="protein sequence ID" value="RKQ86652.1"/>
    <property type="molecule type" value="Genomic_DNA"/>
</dbReference>
<feature type="transmembrane region" description="Helical" evidence="9">
    <location>
        <begin position="257"/>
        <end position="277"/>
    </location>
</feature>
<dbReference type="Pfam" id="PF00664">
    <property type="entry name" value="ABC_membrane"/>
    <property type="match status" value="1"/>
</dbReference>
<dbReference type="SUPFAM" id="SSF90123">
    <property type="entry name" value="ABC transporter transmembrane region"/>
    <property type="match status" value="1"/>
</dbReference>
<dbReference type="PANTHER" id="PTHR43394:SF1">
    <property type="entry name" value="ATP-BINDING CASSETTE SUB-FAMILY B MEMBER 10, MITOCHONDRIAL"/>
    <property type="match status" value="1"/>
</dbReference>
<dbReference type="RefSeq" id="WP_245971957.1">
    <property type="nucleotide sequence ID" value="NZ_RBIL01000002.1"/>
</dbReference>
<evidence type="ECO:0000256" key="6">
    <source>
        <dbReference type="ARBA" id="ARBA00022840"/>
    </source>
</evidence>
<evidence type="ECO:0000256" key="1">
    <source>
        <dbReference type="ARBA" id="ARBA00004651"/>
    </source>
</evidence>
<dbReference type="GO" id="GO:0005524">
    <property type="term" value="F:ATP binding"/>
    <property type="evidence" value="ECO:0007669"/>
    <property type="project" value="UniProtKB-KW"/>
</dbReference>
<dbReference type="InterPro" id="IPR027417">
    <property type="entry name" value="P-loop_NTPase"/>
</dbReference>
<dbReference type="PROSITE" id="PS50929">
    <property type="entry name" value="ABC_TM1F"/>
    <property type="match status" value="1"/>
</dbReference>
<keyword evidence="5" id="KW-0547">Nucleotide-binding</keyword>
<evidence type="ECO:0000259" key="11">
    <source>
        <dbReference type="PROSITE" id="PS50929"/>
    </source>
</evidence>
<comment type="subcellular location">
    <subcellularLocation>
        <location evidence="1">Cell membrane</location>
        <topology evidence="1">Multi-pass membrane protein</topology>
    </subcellularLocation>
</comment>
<feature type="domain" description="ABC transporter" evidence="10">
    <location>
        <begin position="352"/>
        <end position="586"/>
    </location>
</feature>
<dbReference type="InterPro" id="IPR003593">
    <property type="entry name" value="AAA+_ATPase"/>
</dbReference>
<name>A0A660L188_9ACTN</name>
<comment type="caution">
    <text evidence="12">The sequence shown here is derived from an EMBL/GenBank/DDBJ whole genome shotgun (WGS) entry which is preliminary data.</text>
</comment>
<dbReference type="InterPro" id="IPR039421">
    <property type="entry name" value="Type_1_exporter"/>
</dbReference>
<evidence type="ECO:0000313" key="12">
    <source>
        <dbReference type="EMBL" id="RKQ86652.1"/>
    </source>
</evidence>
<dbReference type="InterPro" id="IPR036640">
    <property type="entry name" value="ABC1_TM_sf"/>
</dbReference>
<evidence type="ECO:0000256" key="3">
    <source>
        <dbReference type="ARBA" id="ARBA00022475"/>
    </source>
</evidence>
<dbReference type="CDD" id="cd18546">
    <property type="entry name" value="ABC_6TM_Rv0194_D2_like"/>
    <property type="match status" value="1"/>
</dbReference>
<keyword evidence="4 9" id="KW-0812">Transmembrane</keyword>
<dbReference type="PANTHER" id="PTHR43394">
    <property type="entry name" value="ATP-DEPENDENT PERMEASE MDL1, MITOCHONDRIAL"/>
    <property type="match status" value="1"/>
</dbReference>
<dbReference type="Gene3D" id="1.20.1560.10">
    <property type="entry name" value="ABC transporter type 1, transmembrane domain"/>
    <property type="match status" value="1"/>
</dbReference>
<protein>
    <submittedName>
        <fullName evidence="12">ATP-binding cassette subfamily B protein</fullName>
    </submittedName>
</protein>
<keyword evidence="7 9" id="KW-1133">Transmembrane helix</keyword>
<dbReference type="InterPro" id="IPR003439">
    <property type="entry name" value="ABC_transporter-like_ATP-bd"/>
</dbReference>
<keyword evidence="6 12" id="KW-0067">ATP-binding</keyword>
<dbReference type="Proteomes" id="UP000278962">
    <property type="component" value="Unassembled WGS sequence"/>
</dbReference>
<dbReference type="AlphaFoldDB" id="A0A660L188"/>
<feature type="transmembrane region" description="Helical" evidence="9">
    <location>
        <begin position="283"/>
        <end position="303"/>
    </location>
</feature>
<evidence type="ECO:0000256" key="7">
    <source>
        <dbReference type="ARBA" id="ARBA00022989"/>
    </source>
</evidence>
<accession>A0A660L188</accession>
<evidence type="ECO:0000256" key="8">
    <source>
        <dbReference type="ARBA" id="ARBA00023136"/>
    </source>
</evidence>
<feature type="domain" description="ABC transmembrane type-1" evidence="11">
    <location>
        <begin position="36"/>
        <end position="318"/>
    </location>
</feature>
<reference evidence="12 13" key="1">
    <citation type="submission" date="2018-10" db="EMBL/GenBank/DDBJ databases">
        <title>Genomic Encyclopedia of Archaeal and Bacterial Type Strains, Phase II (KMG-II): from individual species to whole genera.</title>
        <authorList>
            <person name="Goeker M."/>
        </authorList>
    </citation>
    <scope>NUCLEOTIDE SEQUENCE [LARGE SCALE GENOMIC DNA]</scope>
    <source>
        <strain evidence="12 13">DSM 14954</strain>
    </source>
</reference>
<keyword evidence="2" id="KW-0813">Transport</keyword>
<feature type="transmembrane region" description="Helical" evidence="9">
    <location>
        <begin position="151"/>
        <end position="171"/>
    </location>
</feature>
<feature type="transmembrane region" description="Helical" evidence="9">
    <location>
        <begin position="71"/>
        <end position="89"/>
    </location>
</feature>
<dbReference type="Pfam" id="PF00005">
    <property type="entry name" value="ABC_tran"/>
    <property type="match status" value="1"/>
</dbReference>
<dbReference type="InterPro" id="IPR017871">
    <property type="entry name" value="ABC_transporter-like_CS"/>
</dbReference>
<dbReference type="GO" id="GO:0015421">
    <property type="term" value="F:ABC-type oligopeptide transporter activity"/>
    <property type="evidence" value="ECO:0007669"/>
    <property type="project" value="TreeGrafter"/>
</dbReference>
<feature type="transmembrane region" description="Helical" evidence="9">
    <location>
        <begin position="177"/>
        <end position="197"/>
    </location>
</feature>
<evidence type="ECO:0000313" key="13">
    <source>
        <dbReference type="Proteomes" id="UP000278962"/>
    </source>
</evidence>
<feature type="transmembrane region" description="Helical" evidence="9">
    <location>
        <begin position="21"/>
        <end position="51"/>
    </location>
</feature>
<dbReference type="GO" id="GO:0016887">
    <property type="term" value="F:ATP hydrolysis activity"/>
    <property type="evidence" value="ECO:0007669"/>
    <property type="project" value="InterPro"/>
</dbReference>
<dbReference type="PROSITE" id="PS00211">
    <property type="entry name" value="ABC_TRANSPORTER_1"/>
    <property type="match status" value="1"/>
</dbReference>
<dbReference type="SUPFAM" id="SSF52540">
    <property type="entry name" value="P-loop containing nucleoside triphosphate hydrolases"/>
    <property type="match status" value="1"/>
</dbReference>
<keyword evidence="3" id="KW-1003">Cell membrane</keyword>
<dbReference type="GO" id="GO:0005886">
    <property type="term" value="C:plasma membrane"/>
    <property type="evidence" value="ECO:0007669"/>
    <property type="project" value="UniProtKB-SubCell"/>
</dbReference>
<evidence type="ECO:0000256" key="4">
    <source>
        <dbReference type="ARBA" id="ARBA00022692"/>
    </source>
</evidence>
<dbReference type="InterPro" id="IPR011527">
    <property type="entry name" value="ABC1_TM_dom"/>
</dbReference>
<evidence type="ECO:0000256" key="2">
    <source>
        <dbReference type="ARBA" id="ARBA00022448"/>
    </source>
</evidence>
<dbReference type="Gene3D" id="3.40.50.300">
    <property type="entry name" value="P-loop containing nucleotide triphosphate hydrolases"/>
    <property type="match status" value="1"/>
</dbReference>
<proteinExistence type="predicted"/>
<evidence type="ECO:0000256" key="5">
    <source>
        <dbReference type="ARBA" id="ARBA00022741"/>
    </source>
</evidence>
<dbReference type="FunFam" id="3.40.50.300:FF:000299">
    <property type="entry name" value="ABC transporter ATP-binding protein/permease"/>
    <property type="match status" value="1"/>
</dbReference>
<organism evidence="12 13">
    <name type="scientific">Solirubrobacter pauli</name>
    <dbReference type="NCBI Taxonomy" id="166793"/>
    <lineage>
        <taxon>Bacteria</taxon>
        <taxon>Bacillati</taxon>
        <taxon>Actinomycetota</taxon>
        <taxon>Thermoleophilia</taxon>
        <taxon>Solirubrobacterales</taxon>
        <taxon>Solirubrobacteraceae</taxon>
        <taxon>Solirubrobacter</taxon>
    </lineage>
</organism>
<evidence type="ECO:0000259" key="10">
    <source>
        <dbReference type="PROSITE" id="PS50893"/>
    </source>
</evidence>
<dbReference type="PROSITE" id="PS50893">
    <property type="entry name" value="ABC_TRANSPORTER_2"/>
    <property type="match status" value="1"/>
</dbReference>
<keyword evidence="8 9" id="KW-0472">Membrane</keyword>
<keyword evidence="13" id="KW-1185">Reference proteome</keyword>
<sequence>MTRRDDLIRRWRATSGRARKLRGLIVLLSPYRGRVALMFLSLIIATAAALAPPPLAKLAIDSGIVPKDMAALTWIVVAFLVSAVAYWAATYAQTYLVGWIGQRALQDLRIQLFQHLQGMSVGFYSRRRAGVLISRMSNDVEALDTLVSDGIVTLFGSSLTLIGTAAILFALDPELALITYTVFPVLGIASFAFRIISADAYRATREKVAAITAYLQETLSGIRVVRTFAQEPRHLRRFEELNEENRGANMKTVNLNAAYFPGVELLSAVATAGILFYGGVQALNGEITIGVLVAFLAALNNFFDPIQQLSQLYTTYQAGMAALDKIFELLDEEPDLADAPHATVLPRLRGEIVLDDVSFSYGGDAYALRDVTLTVPPGQTVALVGTTGAGKSTFAKLVARFYDPTSGSVRVDGHDLRDVTAASLRSQMGIVPQEAFLFSGTIADNIAFGRPDASAEEVRAAAAAVGADDFIAGLEHGYDTPVGERGVQLSAGQRQLVAFARALVADPRILVLDEATSNVDVHTESKIEAGLRRLLAGRTAIVIAHRLSTIERAGQIVVMEHGRIVEQGTHAELLAAGGHYWRLHEDWREQAAA</sequence>
<dbReference type="SMART" id="SM00382">
    <property type="entry name" value="AAA"/>
    <property type="match status" value="1"/>
</dbReference>
<gene>
    <name evidence="12" type="ORF">C8N24_4667</name>
</gene>
<evidence type="ECO:0000256" key="9">
    <source>
        <dbReference type="SAM" id="Phobius"/>
    </source>
</evidence>